<dbReference type="InterPro" id="IPR013883">
    <property type="entry name" value="TF_Iwr1_dom"/>
</dbReference>
<evidence type="ECO:0000256" key="10">
    <source>
        <dbReference type="SAM" id="MobiDB-lite"/>
    </source>
</evidence>
<feature type="compositionally biased region" description="Acidic residues" evidence="10">
    <location>
        <begin position="264"/>
        <end position="273"/>
    </location>
</feature>
<evidence type="ECO:0000313" key="12">
    <source>
        <dbReference type="EMBL" id="KAK9308781.1"/>
    </source>
</evidence>
<evidence type="ECO:0000256" key="5">
    <source>
        <dbReference type="ARBA" id="ARBA00017036"/>
    </source>
</evidence>
<dbReference type="AlphaFoldDB" id="A0AAW1AFR1"/>
<dbReference type="GO" id="GO:0005634">
    <property type="term" value="C:nucleus"/>
    <property type="evidence" value="ECO:0007669"/>
    <property type="project" value="UniProtKB-SubCell"/>
</dbReference>
<evidence type="ECO:0000256" key="1">
    <source>
        <dbReference type="ARBA" id="ARBA00003202"/>
    </source>
</evidence>
<comment type="subcellular location">
    <subcellularLocation>
        <location evidence="3">Cytoplasm</location>
    </subcellularLocation>
    <subcellularLocation>
        <location evidence="2">Nucleus</location>
    </subcellularLocation>
</comment>
<feature type="compositionally biased region" description="Acidic residues" evidence="10">
    <location>
        <begin position="202"/>
        <end position="211"/>
    </location>
</feature>
<evidence type="ECO:0000256" key="2">
    <source>
        <dbReference type="ARBA" id="ARBA00004123"/>
    </source>
</evidence>
<feature type="domain" description="Transcription factor Iwr1" evidence="11">
    <location>
        <begin position="142"/>
        <end position="205"/>
    </location>
</feature>
<name>A0AAW1AFR1_9HYME</name>
<keyword evidence="13" id="KW-1185">Reference proteome</keyword>
<organism evidence="12 13">
    <name type="scientific">Tetragonisca angustula</name>
    <dbReference type="NCBI Taxonomy" id="166442"/>
    <lineage>
        <taxon>Eukaryota</taxon>
        <taxon>Metazoa</taxon>
        <taxon>Ecdysozoa</taxon>
        <taxon>Arthropoda</taxon>
        <taxon>Hexapoda</taxon>
        <taxon>Insecta</taxon>
        <taxon>Pterygota</taxon>
        <taxon>Neoptera</taxon>
        <taxon>Endopterygota</taxon>
        <taxon>Hymenoptera</taxon>
        <taxon>Apocrita</taxon>
        <taxon>Aculeata</taxon>
        <taxon>Apoidea</taxon>
        <taxon>Anthophila</taxon>
        <taxon>Apidae</taxon>
        <taxon>Tetragonisca</taxon>
    </lineage>
</organism>
<sequence length="295" mass="34260">MTAILRVKRRYDDEPLNALVISCKRQKIVENEEAEDASSVPLTTFAKFAGTVKQHDENVEHLIQTYAKNEGRMHLKRHFTDVLNKIRETTKQASAENRYKVVNCFRSLDNSNAENSEETVVTVIDVEDSKSITKKDSVEKDDNYVYDLYYVQTENDMYLDEDVCVHPFDHLVHDTYEDNGYPEAEYDSEDSNSESNWRNDYPDSDSEGSIDEDDIRAAIMNMRIEDESDLSEEDDFIYAVDESDVDAYGYKYARYKARMKQELKEDDDDDDDDHLSGLSINVSEDSDEECEVHYK</sequence>
<dbReference type="Proteomes" id="UP001432146">
    <property type="component" value="Unassembled WGS sequence"/>
</dbReference>
<dbReference type="GO" id="GO:0005737">
    <property type="term" value="C:cytoplasm"/>
    <property type="evidence" value="ECO:0007669"/>
    <property type="project" value="UniProtKB-SubCell"/>
</dbReference>
<keyword evidence="7" id="KW-0963">Cytoplasm</keyword>
<evidence type="ECO:0000256" key="7">
    <source>
        <dbReference type="ARBA" id="ARBA00022490"/>
    </source>
</evidence>
<dbReference type="GO" id="GO:0032502">
    <property type="term" value="P:developmental process"/>
    <property type="evidence" value="ECO:0007669"/>
    <property type="project" value="TreeGrafter"/>
</dbReference>
<feature type="region of interest" description="Disordered" evidence="10">
    <location>
        <begin position="262"/>
        <end position="295"/>
    </location>
</feature>
<keyword evidence="8" id="KW-0653">Protein transport</keyword>
<evidence type="ECO:0000256" key="3">
    <source>
        <dbReference type="ARBA" id="ARBA00004496"/>
    </source>
</evidence>
<evidence type="ECO:0000256" key="6">
    <source>
        <dbReference type="ARBA" id="ARBA00022448"/>
    </source>
</evidence>
<comment type="caution">
    <text evidence="12">The sequence shown here is derived from an EMBL/GenBank/DDBJ whole genome shotgun (WGS) entry which is preliminary data.</text>
</comment>
<dbReference type="PANTHER" id="PTHR31196:SF2">
    <property type="entry name" value="RNA POLYMERASE II NUCLEAR LOCALIZATION PROTEIN SLC7A6OS-RELATED"/>
    <property type="match status" value="1"/>
</dbReference>
<dbReference type="InterPro" id="IPR018247">
    <property type="entry name" value="EF_Hand_1_Ca_BS"/>
</dbReference>
<accession>A0AAW1AFR1</accession>
<proteinExistence type="inferred from homology"/>
<feature type="compositionally biased region" description="Acidic residues" evidence="10">
    <location>
        <begin position="284"/>
        <end position="295"/>
    </location>
</feature>
<comment type="function">
    <text evidence="1">Directs RNA polymerase II nuclear import.</text>
</comment>
<evidence type="ECO:0000256" key="9">
    <source>
        <dbReference type="ARBA" id="ARBA00023242"/>
    </source>
</evidence>
<dbReference type="GO" id="GO:0015031">
    <property type="term" value="P:protein transport"/>
    <property type="evidence" value="ECO:0007669"/>
    <property type="project" value="UniProtKB-KW"/>
</dbReference>
<dbReference type="Pfam" id="PF08574">
    <property type="entry name" value="Iwr1"/>
    <property type="match status" value="1"/>
</dbReference>
<keyword evidence="6" id="KW-0813">Transport</keyword>
<comment type="similarity">
    <text evidence="4">Belongs to the IWR1/SLC7A6OS family.</text>
</comment>
<evidence type="ECO:0000313" key="13">
    <source>
        <dbReference type="Proteomes" id="UP001432146"/>
    </source>
</evidence>
<dbReference type="InterPro" id="IPR040218">
    <property type="entry name" value="SLC7A6OS"/>
</dbReference>
<evidence type="ECO:0000259" key="11">
    <source>
        <dbReference type="Pfam" id="PF08574"/>
    </source>
</evidence>
<evidence type="ECO:0000256" key="8">
    <source>
        <dbReference type="ARBA" id="ARBA00022927"/>
    </source>
</evidence>
<protein>
    <recommendedName>
        <fullName evidence="5">Probable RNA polymerase II nuclear localization protein SLC7A6OS</fullName>
    </recommendedName>
</protein>
<gene>
    <name evidence="12" type="ORF">QLX08_001380</name>
</gene>
<dbReference type="PANTHER" id="PTHR31196">
    <property type="entry name" value="RNA POLYMERASE II NUCLEAR LOCALIZATION PROTEIN SLC7A6OS-RELATED"/>
    <property type="match status" value="1"/>
</dbReference>
<dbReference type="EMBL" id="JAWNGG020000017">
    <property type="protein sequence ID" value="KAK9308781.1"/>
    <property type="molecule type" value="Genomic_DNA"/>
</dbReference>
<reference evidence="12 13" key="1">
    <citation type="submission" date="2024-05" db="EMBL/GenBank/DDBJ databases">
        <title>The nuclear and mitochondrial genome assemblies of Tetragonisca angustula (Apidae: Meliponini), a tiny yet remarkable pollinator in the Neotropics.</title>
        <authorList>
            <person name="Ferrari R."/>
            <person name="Ricardo P.C."/>
            <person name="Dias F.C."/>
            <person name="Araujo N.S."/>
            <person name="Soares D.O."/>
            <person name="Zhou Q.-S."/>
            <person name="Zhu C.-D."/>
            <person name="Coutinho L."/>
            <person name="Airas M.C."/>
            <person name="Batista T.M."/>
        </authorList>
    </citation>
    <scope>NUCLEOTIDE SEQUENCE [LARGE SCALE GENOMIC DNA]</scope>
    <source>
        <strain evidence="12">ASF017062</strain>
        <tissue evidence="12">Abdomen</tissue>
    </source>
</reference>
<dbReference type="PROSITE" id="PS00018">
    <property type="entry name" value="EF_HAND_1"/>
    <property type="match status" value="1"/>
</dbReference>
<feature type="region of interest" description="Disordered" evidence="10">
    <location>
        <begin position="179"/>
        <end position="211"/>
    </location>
</feature>
<evidence type="ECO:0000256" key="4">
    <source>
        <dbReference type="ARBA" id="ARBA00010218"/>
    </source>
</evidence>
<keyword evidence="9" id="KW-0539">Nucleus</keyword>